<gene>
    <name evidence="1" type="ORF">MMAB1_2828</name>
</gene>
<dbReference type="KEGG" id="mema:MMAB1_2828"/>
<evidence type="ECO:0000313" key="2">
    <source>
        <dbReference type="Proteomes" id="UP000069850"/>
    </source>
</evidence>
<name>A0A0X3BPQ8_9EURY</name>
<reference evidence="1 2" key="1">
    <citation type="submission" date="2016-01" db="EMBL/GenBank/DDBJ databases">
        <authorList>
            <person name="Manzoor S."/>
        </authorList>
    </citation>
    <scope>NUCLEOTIDE SEQUENCE [LARGE SCALE GENOMIC DNA]</scope>
    <source>
        <strain evidence="1">Methanoculleus sp MAB1</strain>
    </source>
</reference>
<dbReference type="AlphaFoldDB" id="A0A0X3BPQ8"/>
<dbReference type="Proteomes" id="UP000069850">
    <property type="component" value="Chromosome 1"/>
</dbReference>
<accession>A0A0X3BPQ8</accession>
<protein>
    <submittedName>
        <fullName evidence="1">Uncharacterized protein</fullName>
    </submittedName>
</protein>
<sequence length="31" mass="3893">MHLIHPHFFSTRSKAWLCILKLYTMIRKYTR</sequence>
<proteinExistence type="predicted"/>
<organism evidence="1 2">
    <name type="scientific">Methanoculleus bourgensis</name>
    <dbReference type="NCBI Taxonomy" id="83986"/>
    <lineage>
        <taxon>Archaea</taxon>
        <taxon>Methanobacteriati</taxon>
        <taxon>Methanobacteriota</taxon>
        <taxon>Stenosarchaea group</taxon>
        <taxon>Methanomicrobia</taxon>
        <taxon>Methanomicrobiales</taxon>
        <taxon>Methanomicrobiaceae</taxon>
        <taxon>Methanoculleus</taxon>
    </lineage>
</organism>
<evidence type="ECO:0000313" key="1">
    <source>
        <dbReference type="EMBL" id="CVK34041.1"/>
    </source>
</evidence>
<dbReference type="EMBL" id="LT158599">
    <property type="protein sequence ID" value="CVK34041.1"/>
    <property type="molecule type" value="Genomic_DNA"/>
</dbReference>